<dbReference type="Proteomes" id="UP000261284">
    <property type="component" value="Unassembled WGS sequence"/>
</dbReference>
<feature type="transmembrane region" description="Helical" evidence="8">
    <location>
        <begin position="6"/>
        <end position="25"/>
    </location>
</feature>
<gene>
    <name evidence="10" type="ORF">DXN05_18695</name>
</gene>
<dbReference type="GO" id="GO:0016763">
    <property type="term" value="F:pentosyltransferase activity"/>
    <property type="evidence" value="ECO:0007669"/>
    <property type="project" value="TreeGrafter"/>
</dbReference>
<dbReference type="GO" id="GO:0010041">
    <property type="term" value="P:response to iron(III) ion"/>
    <property type="evidence" value="ECO:0007669"/>
    <property type="project" value="TreeGrafter"/>
</dbReference>
<reference evidence="10 11" key="1">
    <citation type="submission" date="2018-08" db="EMBL/GenBank/DDBJ databases">
        <title>Chitinophagaceae sp. K23C18032701, a novel bacterium isolated from forest soil.</title>
        <authorList>
            <person name="Wang C."/>
        </authorList>
    </citation>
    <scope>NUCLEOTIDE SEQUENCE [LARGE SCALE GENOMIC DNA]</scope>
    <source>
        <strain evidence="10 11">K23C18032701</strain>
    </source>
</reference>
<evidence type="ECO:0000256" key="6">
    <source>
        <dbReference type="ARBA" id="ARBA00022989"/>
    </source>
</evidence>
<feature type="transmembrane region" description="Helical" evidence="8">
    <location>
        <begin position="162"/>
        <end position="193"/>
    </location>
</feature>
<feature type="transmembrane region" description="Helical" evidence="8">
    <location>
        <begin position="106"/>
        <end position="127"/>
    </location>
</feature>
<keyword evidence="6 8" id="KW-1133">Transmembrane helix</keyword>
<dbReference type="AlphaFoldDB" id="A0A3E1NFJ7"/>
<dbReference type="InterPro" id="IPR038731">
    <property type="entry name" value="RgtA/B/C-like"/>
</dbReference>
<feature type="transmembrane region" description="Helical" evidence="8">
    <location>
        <begin position="82"/>
        <end position="100"/>
    </location>
</feature>
<evidence type="ECO:0000256" key="4">
    <source>
        <dbReference type="ARBA" id="ARBA00022679"/>
    </source>
</evidence>
<feature type="transmembrane region" description="Helical" evidence="8">
    <location>
        <begin position="411"/>
        <end position="431"/>
    </location>
</feature>
<feature type="transmembrane region" description="Helical" evidence="8">
    <location>
        <begin position="205"/>
        <end position="224"/>
    </location>
</feature>
<comment type="caution">
    <text evidence="10">The sequence shown here is derived from an EMBL/GenBank/DDBJ whole genome shotgun (WGS) entry which is preliminary data.</text>
</comment>
<dbReference type="RefSeq" id="WP_116848943.1">
    <property type="nucleotide sequence ID" value="NZ_QTJU01000008.1"/>
</dbReference>
<dbReference type="EMBL" id="QTJU01000008">
    <property type="protein sequence ID" value="RFM26739.1"/>
    <property type="molecule type" value="Genomic_DNA"/>
</dbReference>
<keyword evidence="2" id="KW-1003">Cell membrane</keyword>
<feature type="transmembrane region" description="Helical" evidence="8">
    <location>
        <begin position="387"/>
        <end position="404"/>
    </location>
</feature>
<evidence type="ECO:0000313" key="10">
    <source>
        <dbReference type="EMBL" id="RFM26739.1"/>
    </source>
</evidence>
<evidence type="ECO:0000256" key="1">
    <source>
        <dbReference type="ARBA" id="ARBA00004651"/>
    </source>
</evidence>
<evidence type="ECO:0000313" key="11">
    <source>
        <dbReference type="Proteomes" id="UP000261284"/>
    </source>
</evidence>
<dbReference type="GO" id="GO:0005886">
    <property type="term" value="C:plasma membrane"/>
    <property type="evidence" value="ECO:0007669"/>
    <property type="project" value="UniProtKB-SubCell"/>
</dbReference>
<feature type="domain" description="Glycosyltransferase RgtA/B/C/D-like" evidence="9">
    <location>
        <begin position="61"/>
        <end position="221"/>
    </location>
</feature>
<evidence type="ECO:0000256" key="7">
    <source>
        <dbReference type="ARBA" id="ARBA00023136"/>
    </source>
</evidence>
<comment type="subcellular location">
    <subcellularLocation>
        <location evidence="1">Cell membrane</location>
        <topology evidence="1">Multi-pass membrane protein</topology>
    </subcellularLocation>
</comment>
<evidence type="ECO:0000256" key="2">
    <source>
        <dbReference type="ARBA" id="ARBA00022475"/>
    </source>
</evidence>
<evidence type="ECO:0000259" key="9">
    <source>
        <dbReference type="Pfam" id="PF13231"/>
    </source>
</evidence>
<feature type="transmembrane region" description="Helical" evidence="8">
    <location>
        <begin position="360"/>
        <end position="381"/>
    </location>
</feature>
<keyword evidence="11" id="KW-1185">Reference proteome</keyword>
<keyword evidence="5 8" id="KW-0812">Transmembrane</keyword>
<feature type="transmembrane region" description="Helical" evidence="8">
    <location>
        <begin position="329"/>
        <end position="348"/>
    </location>
</feature>
<keyword evidence="7 8" id="KW-0472">Membrane</keyword>
<evidence type="ECO:0000256" key="5">
    <source>
        <dbReference type="ARBA" id="ARBA00022692"/>
    </source>
</evidence>
<feature type="transmembrane region" description="Helical" evidence="8">
    <location>
        <begin position="275"/>
        <end position="295"/>
    </location>
</feature>
<protein>
    <submittedName>
        <fullName evidence="10">Phospholipid carrier-dependent glycosyltransferase</fullName>
    </submittedName>
</protein>
<proteinExistence type="predicted"/>
<feature type="transmembrane region" description="Helical" evidence="8">
    <location>
        <begin position="307"/>
        <end position="323"/>
    </location>
</feature>
<evidence type="ECO:0000256" key="3">
    <source>
        <dbReference type="ARBA" id="ARBA00022676"/>
    </source>
</evidence>
<dbReference type="GO" id="GO:0009103">
    <property type="term" value="P:lipopolysaccharide biosynthetic process"/>
    <property type="evidence" value="ECO:0007669"/>
    <property type="project" value="UniProtKB-ARBA"/>
</dbReference>
<dbReference type="Pfam" id="PF13231">
    <property type="entry name" value="PMT_2"/>
    <property type="match status" value="1"/>
</dbReference>
<keyword evidence="4 10" id="KW-0808">Transferase</keyword>
<organism evidence="10 11">
    <name type="scientific">Deminuibacter soli</name>
    <dbReference type="NCBI Taxonomy" id="2291815"/>
    <lineage>
        <taxon>Bacteria</taxon>
        <taxon>Pseudomonadati</taxon>
        <taxon>Bacteroidota</taxon>
        <taxon>Chitinophagia</taxon>
        <taxon>Chitinophagales</taxon>
        <taxon>Chitinophagaceae</taxon>
        <taxon>Deminuibacter</taxon>
    </lineage>
</organism>
<accession>A0A3E1NFJ7</accession>
<dbReference type="InterPro" id="IPR050297">
    <property type="entry name" value="LipidA_mod_glycosyltrf_83"/>
</dbReference>
<dbReference type="PANTHER" id="PTHR33908:SF3">
    <property type="entry name" value="UNDECAPRENYL PHOSPHATE-ALPHA-4-AMINO-4-DEOXY-L-ARABINOSE ARABINOSYL TRANSFERASE"/>
    <property type="match status" value="1"/>
</dbReference>
<sequence length="551" mass="62842">MNSSTGKLFSWLIAIGVVLNITCLFNEILEPDGTLYAALSKQIALSNDWMNLFDNGHDWLDKPHLPFWLAALSMKCFGINAFAYKLPALLCSFIGAWYTYKLAVLLYNRLTAQLSVIIYLTALHTILANFDVRAEACLTGFVIAAIYHMYRAGDNKWLLHVVAAAFFSALAMMTKGIFVLVTIAAGFVIYWIVTKQWKQFISIRWWLLLVLSFVFIFPELYSLYVQFDAHPEKVMYGHDHVSGIRFFFWDSQFGRFFNNGPIKGKGDLSFFLHTLLWAFLPWSVLLYVAVVVLFNKKRKQAIEARHWIIWGSAGISFLMFSLSKFQLPHYIVILFPQMAMITAAYLLSVASPKAIKAINILQWVLLGILVALIMVLCWFSHFGNPLAVTIWVVCMLLVLLINTFRGTLNDIVMRNAGFSVMLFIFLNFQFYPSLMHYQAGMEAGKWIQQNGNGAQPVLYRNGTYSYEFYAPGQVEHADSTDALLALGKKYKKLVLFLPQSEMIALADSRFDVQVLHTFDYFHISQLTGKFLNPQTRQSQLDTFVLAAVSEK</sequence>
<dbReference type="PANTHER" id="PTHR33908">
    <property type="entry name" value="MANNOSYLTRANSFERASE YKCB-RELATED"/>
    <property type="match status" value="1"/>
</dbReference>
<evidence type="ECO:0000256" key="8">
    <source>
        <dbReference type="SAM" id="Phobius"/>
    </source>
</evidence>
<dbReference type="OrthoDB" id="9178203at2"/>
<name>A0A3E1NFJ7_9BACT</name>
<keyword evidence="3" id="KW-0328">Glycosyltransferase</keyword>